<feature type="transmembrane region" description="Helical" evidence="1">
    <location>
        <begin position="12"/>
        <end position="33"/>
    </location>
</feature>
<keyword evidence="1" id="KW-0472">Membrane</keyword>
<dbReference type="EMBL" id="BARV01005685">
    <property type="protein sequence ID" value="GAI17050.1"/>
    <property type="molecule type" value="Genomic_DNA"/>
</dbReference>
<gene>
    <name evidence="2" type="ORF">S06H3_11597</name>
</gene>
<keyword evidence="1" id="KW-0812">Transmembrane</keyword>
<dbReference type="AlphaFoldDB" id="X1MQU2"/>
<evidence type="ECO:0000256" key="1">
    <source>
        <dbReference type="SAM" id="Phobius"/>
    </source>
</evidence>
<proteinExistence type="predicted"/>
<accession>X1MQU2</accession>
<evidence type="ECO:0000313" key="2">
    <source>
        <dbReference type="EMBL" id="GAI17050.1"/>
    </source>
</evidence>
<evidence type="ECO:0008006" key="3">
    <source>
        <dbReference type="Google" id="ProtNLM"/>
    </source>
</evidence>
<organism evidence="2">
    <name type="scientific">marine sediment metagenome</name>
    <dbReference type="NCBI Taxonomy" id="412755"/>
    <lineage>
        <taxon>unclassified sequences</taxon>
        <taxon>metagenomes</taxon>
        <taxon>ecological metagenomes</taxon>
    </lineage>
</organism>
<comment type="caution">
    <text evidence="2">The sequence shown here is derived from an EMBL/GenBank/DDBJ whole genome shotgun (WGS) entry which is preliminary data.</text>
</comment>
<feature type="non-terminal residue" evidence="2">
    <location>
        <position position="34"/>
    </location>
</feature>
<protein>
    <recommendedName>
        <fullName evidence="3">Pyruvate/ketoisovalerate oxidoreductase catalytic domain-containing protein</fullName>
    </recommendedName>
</protein>
<keyword evidence="1" id="KW-1133">Transmembrane helix</keyword>
<reference evidence="2" key="1">
    <citation type="journal article" date="2014" name="Front. Microbiol.">
        <title>High frequency of phylogenetically diverse reductive dehalogenase-homologous genes in deep subseafloor sedimentary metagenomes.</title>
        <authorList>
            <person name="Kawai M."/>
            <person name="Futagami T."/>
            <person name="Toyoda A."/>
            <person name="Takaki Y."/>
            <person name="Nishi S."/>
            <person name="Hori S."/>
            <person name="Arai W."/>
            <person name="Tsubouchi T."/>
            <person name="Morono Y."/>
            <person name="Uchiyama I."/>
            <person name="Ito T."/>
            <person name="Fujiyama A."/>
            <person name="Inagaki F."/>
            <person name="Takami H."/>
        </authorList>
    </citation>
    <scope>NUCLEOTIDE SEQUENCE</scope>
    <source>
        <strain evidence="2">Expedition CK06-06</strain>
    </source>
</reference>
<name>X1MQU2_9ZZZZ</name>
<sequence>MRGKIMKEVNNILIIGLGGQGVILASDVISLAAF</sequence>